<dbReference type="CDD" id="cd02042">
    <property type="entry name" value="ParAB_family"/>
    <property type="match status" value="1"/>
</dbReference>
<dbReference type="EMBL" id="CP068231">
    <property type="protein sequence ID" value="QQX12779.1"/>
    <property type="molecule type" value="Genomic_DNA"/>
</dbReference>
<dbReference type="Proteomes" id="UP001277183">
    <property type="component" value="Unassembled WGS sequence"/>
</dbReference>
<keyword evidence="5" id="KW-1185">Reference proteome</keyword>
<evidence type="ECO:0000313" key="2">
    <source>
        <dbReference type="EMBL" id="MDX7722707.1"/>
    </source>
</evidence>
<reference evidence="4" key="1">
    <citation type="submission" date="2021-01" db="EMBL/GenBank/DDBJ databases">
        <title>GES Beta-lactamases isolated from hospital effluents in Brazil.</title>
        <authorList>
            <person name="Conte D."/>
            <person name="Mesa D."/>
            <person name="Palmeiro J.K."/>
            <person name="Dalla-Costa L.M."/>
        </authorList>
    </citation>
    <scope>NUCLEOTIDE SEQUENCE [LARGE SCALE GENOMIC DNA]</scope>
    <source>
        <strain evidence="4">Aero21</strain>
        <plasmid evidence="4">p1</plasmid>
    </source>
</reference>
<dbReference type="Gene3D" id="3.40.50.300">
    <property type="entry name" value="P-loop containing nucleotide triphosphate hydrolases"/>
    <property type="match status" value="1"/>
</dbReference>
<reference evidence="2" key="2">
    <citation type="submission" date="2023-11" db="EMBL/GenBank/DDBJ databases">
        <title>WGS of Aeromonas in Northern Israel.</title>
        <authorList>
            <person name="Hershko Y."/>
        </authorList>
    </citation>
    <scope>NUCLEOTIDE SEQUENCE</scope>
    <source>
        <strain evidence="2">77416</strain>
    </source>
</reference>
<evidence type="ECO:0000313" key="4">
    <source>
        <dbReference type="EMBL" id="QQX12779.1"/>
    </source>
</evidence>
<gene>
    <name evidence="4" type="ORF">JC965_27025</name>
    <name evidence="2" type="ORF">SJS77_20055</name>
    <name evidence="3" type="ORF">VCX44_02250</name>
</gene>
<reference evidence="3 5" key="3">
    <citation type="submission" date="2023-12" db="EMBL/GenBank/DDBJ databases">
        <title>Characterization of antibiotic resistance in Aeromonas spp. in hospital effluent.</title>
        <authorList>
            <person name="Negoseki B.R.S."/>
            <person name="Krul D."/>
            <person name="Siqueira A.C."/>
            <person name="Almeida M."/>
            <person name="Mesa D."/>
            <person name="Conte D."/>
            <person name="Dalla-Costa L.M."/>
        </authorList>
    </citation>
    <scope>NUCLEOTIDE SEQUENCE [LARGE SCALE GENOMIC DNA]</scope>
    <source>
        <strain evidence="3 5">36v</strain>
    </source>
</reference>
<geneLocation type="plasmid" evidence="4">
    <name>p1</name>
</geneLocation>
<dbReference type="EMBL" id="JAWZVU010000163">
    <property type="protein sequence ID" value="MDX7722707.1"/>
    <property type="molecule type" value="Genomic_DNA"/>
</dbReference>
<dbReference type="EMBL" id="JAYGOJ010000006">
    <property type="protein sequence ID" value="MEA9434662.1"/>
    <property type="molecule type" value="Genomic_DNA"/>
</dbReference>
<dbReference type="RefSeq" id="WP_101618059.1">
    <property type="nucleotide sequence ID" value="NZ_JAOCIE010000103.1"/>
</dbReference>
<keyword evidence="4" id="KW-0614">Plasmid</keyword>
<feature type="domain" description="AAA" evidence="1">
    <location>
        <begin position="4"/>
        <end position="179"/>
    </location>
</feature>
<evidence type="ECO:0000259" key="1">
    <source>
        <dbReference type="Pfam" id="PF13614"/>
    </source>
</evidence>
<name>A0A6I4WP78_AERCA</name>
<dbReference type="AlphaFoldDB" id="A0A6I4WP78"/>
<dbReference type="Pfam" id="PF13614">
    <property type="entry name" value="AAA_31"/>
    <property type="match status" value="1"/>
</dbReference>
<dbReference type="InterPro" id="IPR027417">
    <property type="entry name" value="P-loop_NTPase"/>
</dbReference>
<protein>
    <submittedName>
        <fullName evidence="4">ParA family protein</fullName>
    </submittedName>
</protein>
<sequence length="270" mass="29818">MATKLAVINQKGGCGKTTTVINLAARYAEQGKRVLAFDLDPQGNLSTVLSGGKYDFSMTVADLFDKPKRVNIQDAIIQAEANKEPIPNLFLVPADIRLSRVIEQSLTQIHRERILMRHLAKVDDQYDLIILDCPPNLSLTSTNAMMAADLFLIPVDGGSFSLNGLADLLDALEEVKESPNVPYYAFRNERAKQNKLINDFLDSQLDALRDRIGPHGKGGILTSCIRREEAIGQASVTSVPLTFYRPGALATMDYKELAAEVMNKVNELQR</sequence>
<organism evidence="4">
    <name type="scientific">Aeromonas caviae</name>
    <name type="common">Aeromonas punctata</name>
    <dbReference type="NCBI Taxonomy" id="648"/>
    <lineage>
        <taxon>Bacteria</taxon>
        <taxon>Pseudomonadati</taxon>
        <taxon>Pseudomonadota</taxon>
        <taxon>Gammaproteobacteria</taxon>
        <taxon>Aeromonadales</taxon>
        <taxon>Aeromonadaceae</taxon>
        <taxon>Aeromonas</taxon>
    </lineage>
</organism>
<dbReference type="InterPro" id="IPR025669">
    <property type="entry name" value="AAA_dom"/>
</dbReference>
<dbReference type="PANTHER" id="PTHR13696:SF52">
    <property type="entry name" value="PARA FAMILY PROTEIN CT_582"/>
    <property type="match status" value="1"/>
</dbReference>
<evidence type="ECO:0000313" key="3">
    <source>
        <dbReference type="EMBL" id="MEA9434662.1"/>
    </source>
</evidence>
<proteinExistence type="predicted"/>
<evidence type="ECO:0000313" key="5">
    <source>
        <dbReference type="Proteomes" id="UP001304847"/>
    </source>
</evidence>
<dbReference type="Proteomes" id="UP001304847">
    <property type="component" value="Unassembled WGS sequence"/>
</dbReference>
<dbReference type="PANTHER" id="PTHR13696">
    <property type="entry name" value="P-LOOP CONTAINING NUCLEOSIDE TRIPHOSPHATE HYDROLASE"/>
    <property type="match status" value="1"/>
</dbReference>
<dbReference type="InterPro" id="IPR050678">
    <property type="entry name" value="DNA_Partitioning_ATPase"/>
</dbReference>
<dbReference type="SUPFAM" id="SSF52540">
    <property type="entry name" value="P-loop containing nucleoside triphosphate hydrolases"/>
    <property type="match status" value="1"/>
</dbReference>
<accession>A0A6I4WP78</accession>